<evidence type="ECO:0000256" key="6">
    <source>
        <dbReference type="ARBA" id="ARBA00022842"/>
    </source>
</evidence>
<sequence>MSGNSLLLDTNVILYFLNGDETLIPLFEGRNLIISIITEIELLGYSELSDEELNKTEEFLEICTIINLDTTIKKEAISLRRNEKLKLPDAIILATANSLKIPLITADTDFKKVKKANIIFYEEQ</sequence>
<comment type="cofactor">
    <cofactor evidence="1">
        <name>Mg(2+)</name>
        <dbReference type="ChEBI" id="CHEBI:18420"/>
    </cofactor>
</comment>
<proteinExistence type="inferred from homology"/>
<dbReference type="GO" id="GO:0016787">
    <property type="term" value="F:hydrolase activity"/>
    <property type="evidence" value="ECO:0007669"/>
    <property type="project" value="UniProtKB-KW"/>
</dbReference>
<evidence type="ECO:0000256" key="2">
    <source>
        <dbReference type="ARBA" id="ARBA00022649"/>
    </source>
</evidence>
<dbReference type="SUPFAM" id="SSF88723">
    <property type="entry name" value="PIN domain-like"/>
    <property type="match status" value="1"/>
</dbReference>
<keyword evidence="6" id="KW-0460">Magnesium</keyword>
<reference evidence="9 10" key="1">
    <citation type="submission" date="2018-03" db="EMBL/GenBank/DDBJ databases">
        <title>Phenotypic and genomic properties of Cyclonatronum proteinivorum gen. nov., sp. nov., a haloalkaliphilic bacteroidete from soda lakes possessing Na+-translocating rhodopsin.</title>
        <authorList>
            <person name="Toshchakov S.V."/>
            <person name="Korzhenkov A."/>
            <person name="Samarov N.I."/>
            <person name="Kublanov I.V."/>
            <person name="Muntyan M.S."/>
            <person name="Sorokin D.Y."/>
        </authorList>
    </citation>
    <scope>NUCLEOTIDE SEQUENCE [LARGE SCALE GENOMIC DNA]</scope>
    <source>
        <strain evidence="9 10">Omega</strain>
    </source>
</reference>
<keyword evidence="4" id="KW-0479">Metal-binding</keyword>
<evidence type="ECO:0000256" key="7">
    <source>
        <dbReference type="ARBA" id="ARBA00038093"/>
    </source>
</evidence>
<keyword evidence="10" id="KW-1185">Reference proteome</keyword>
<gene>
    <name evidence="9" type="ORF">CYPRO_2462</name>
</gene>
<keyword evidence="3" id="KW-0540">Nuclease</keyword>
<keyword evidence="5" id="KW-0378">Hydrolase</keyword>
<protein>
    <recommendedName>
        <fullName evidence="8">PIN domain-containing protein</fullName>
    </recommendedName>
</protein>
<evidence type="ECO:0000256" key="1">
    <source>
        <dbReference type="ARBA" id="ARBA00001946"/>
    </source>
</evidence>
<keyword evidence="2" id="KW-1277">Toxin-antitoxin system</keyword>
<dbReference type="EMBL" id="CP027806">
    <property type="protein sequence ID" value="AXJ01704.1"/>
    <property type="molecule type" value="Genomic_DNA"/>
</dbReference>
<dbReference type="RefSeq" id="WP_114984864.1">
    <property type="nucleotide sequence ID" value="NZ_CP027806.1"/>
</dbReference>
<dbReference type="CDD" id="cd18738">
    <property type="entry name" value="PIN_VapC4-5_FitB-like"/>
    <property type="match status" value="1"/>
</dbReference>
<dbReference type="GO" id="GO:0046872">
    <property type="term" value="F:metal ion binding"/>
    <property type="evidence" value="ECO:0007669"/>
    <property type="project" value="UniProtKB-KW"/>
</dbReference>
<dbReference type="Proteomes" id="UP000254808">
    <property type="component" value="Chromosome"/>
</dbReference>
<dbReference type="Pfam" id="PF01850">
    <property type="entry name" value="PIN"/>
    <property type="match status" value="1"/>
</dbReference>
<dbReference type="KEGG" id="cprv:CYPRO_2462"/>
<name>A0A345UMK2_9BACT</name>
<evidence type="ECO:0000313" key="10">
    <source>
        <dbReference type="Proteomes" id="UP000254808"/>
    </source>
</evidence>
<dbReference type="InterPro" id="IPR050556">
    <property type="entry name" value="Type_II_TA_system_RNase"/>
</dbReference>
<dbReference type="PANTHER" id="PTHR33653:SF1">
    <property type="entry name" value="RIBONUCLEASE VAPC2"/>
    <property type="match status" value="1"/>
</dbReference>
<dbReference type="AlphaFoldDB" id="A0A345UMK2"/>
<comment type="similarity">
    <text evidence="7">Belongs to the PINc/VapC protein family.</text>
</comment>
<evidence type="ECO:0000256" key="4">
    <source>
        <dbReference type="ARBA" id="ARBA00022723"/>
    </source>
</evidence>
<dbReference type="InterPro" id="IPR002716">
    <property type="entry name" value="PIN_dom"/>
</dbReference>
<evidence type="ECO:0000313" key="9">
    <source>
        <dbReference type="EMBL" id="AXJ01704.1"/>
    </source>
</evidence>
<dbReference type="Gene3D" id="3.40.50.1010">
    <property type="entry name" value="5'-nuclease"/>
    <property type="match status" value="1"/>
</dbReference>
<organism evidence="9 10">
    <name type="scientific">Cyclonatronum proteinivorum</name>
    <dbReference type="NCBI Taxonomy" id="1457365"/>
    <lineage>
        <taxon>Bacteria</taxon>
        <taxon>Pseudomonadati</taxon>
        <taxon>Balneolota</taxon>
        <taxon>Balneolia</taxon>
        <taxon>Balneolales</taxon>
        <taxon>Cyclonatronaceae</taxon>
        <taxon>Cyclonatronum</taxon>
    </lineage>
</organism>
<evidence type="ECO:0000259" key="8">
    <source>
        <dbReference type="Pfam" id="PF01850"/>
    </source>
</evidence>
<dbReference type="GO" id="GO:0004518">
    <property type="term" value="F:nuclease activity"/>
    <property type="evidence" value="ECO:0007669"/>
    <property type="project" value="UniProtKB-KW"/>
</dbReference>
<evidence type="ECO:0000256" key="5">
    <source>
        <dbReference type="ARBA" id="ARBA00022801"/>
    </source>
</evidence>
<accession>A0A345UMK2</accession>
<evidence type="ECO:0000256" key="3">
    <source>
        <dbReference type="ARBA" id="ARBA00022722"/>
    </source>
</evidence>
<dbReference type="InterPro" id="IPR029060">
    <property type="entry name" value="PIN-like_dom_sf"/>
</dbReference>
<dbReference type="OrthoDB" id="676982at2"/>
<feature type="domain" description="PIN" evidence="8">
    <location>
        <begin position="7"/>
        <end position="115"/>
    </location>
</feature>
<dbReference type="PANTHER" id="PTHR33653">
    <property type="entry name" value="RIBONUCLEASE VAPC2"/>
    <property type="match status" value="1"/>
</dbReference>